<evidence type="ECO:0000313" key="1">
    <source>
        <dbReference type="EMBL" id="KAK3061336.1"/>
    </source>
</evidence>
<name>A0ACC3D3J8_9PEZI</name>
<proteinExistence type="predicted"/>
<dbReference type="EMBL" id="JAWDJW010007906">
    <property type="protein sequence ID" value="KAK3061336.1"/>
    <property type="molecule type" value="Genomic_DNA"/>
</dbReference>
<feature type="non-terminal residue" evidence="1">
    <location>
        <position position="87"/>
    </location>
</feature>
<accession>A0ACC3D3J8</accession>
<comment type="caution">
    <text evidence="1">The sequence shown here is derived from an EMBL/GenBank/DDBJ whole genome shotgun (WGS) entry which is preliminary data.</text>
</comment>
<evidence type="ECO:0000313" key="2">
    <source>
        <dbReference type="Proteomes" id="UP001186974"/>
    </source>
</evidence>
<dbReference type="Proteomes" id="UP001186974">
    <property type="component" value="Unassembled WGS sequence"/>
</dbReference>
<feature type="non-terminal residue" evidence="1">
    <location>
        <position position="1"/>
    </location>
</feature>
<gene>
    <name evidence="1" type="ORF">LTS18_006485</name>
</gene>
<sequence>SWTVPGESYSRTMRKGQRREREGQWERWLRMRSSMRMLQEKKSMTDIWLSKTTVTTLRKAHRHRRDQLEVRERDKGHWMAWSRGRKN</sequence>
<protein>
    <submittedName>
        <fullName evidence="1">Uncharacterized protein</fullName>
    </submittedName>
</protein>
<reference evidence="1" key="1">
    <citation type="submission" date="2024-09" db="EMBL/GenBank/DDBJ databases">
        <title>Black Yeasts Isolated from many extreme environments.</title>
        <authorList>
            <person name="Coleine C."/>
            <person name="Stajich J.E."/>
            <person name="Selbmann L."/>
        </authorList>
    </citation>
    <scope>NUCLEOTIDE SEQUENCE</scope>
    <source>
        <strain evidence="1">CCFEE 5737</strain>
    </source>
</reference>
<keyword evidence="2" id="KW-1185">Reference proteome</keyword>
<organism evidence="1 2">
    <name type="scientific">Coniosporium uncinatum</name>
    <dbReference type="NCBI Taxonomy" id="93489"/>
    <lineage>
        <taxon>Eukaryota</taxon>
        <taxon>Fungi</taxon>
        <taxon>Dikarya</taxon>
        <taxon>Ascomycota</taxon>
        <taxon>Pezizomycotina</taxon>
        <taxon>Dothideomycetes</taxon>
        <taxon>Dothideomycetes incertae sedis</taxon>
        <taxon>Coniosporium</taxon>
    </lineage>
</organism>